<dbReference type="EMBL" id="VXBJ01002945">
    <property type="protein sequence ID" value="NXN25659.1"/>
    <property type="molecule type" value="Genomic_DNA"/>
</dbReference>
<dbReference type="OrthoDB" id="8674753at2759"/>
<evidence type="ECO:0000313" key="4">
    <source>
        <dbReference type="EMBL" id="NXN25659.1"/>
    </source>
</evidence>
<name>A0A7L1HKB1_9CHAR</name>
<evidence type="ECO:0000256" key="1">
    <source>
        <dbReference type="ARBA" id="ARBA00023157"/>
    </source>
</evidence>
<gene>
    <name evidence="4" type="primary">Gkn1</name>
    <name evidence="4" type="ORF">NYCSEM_R15684</name>
</gene>
<feature type="compositionally biased region" description="Basic and acidic residues" evidence="2">
    <location>
        <begin position="29"/>
        <end position="38"/>
    </location>
</feature>
<keyword evidence="1" id="KW-1015">Disulfide bond</keyword>
<comment type="caution">
    <text evidence="4">The sequence shown here is derived from an EMBL/GenBank/DDBJ whole genome shotgun (WGS) entry which is preliminary data.</text>
</comment>
<dbReference type="PANTHER" id="PTHR16483">
    <property type="entry name" value="GASTROKINE 1"/>
    <property type="match status" value="1"/>
</dbReference>
<dbReference type="InterPro" id="IPR007084">
    <property type="entry name" value="BRICHOS_dom"/>
</dbReference>
<dbReference type="PROSITE" id="PS50869">
    <property type="entry name" value="BRICHOS"/>
    <property type="match status" value="1"/>
</dbReference>
<feature type="region of interest" description="Disordered" evidence="2">
    <location>
        <begin position="1"/>
        <end position="49"/>
    </location>
</feature>
<feature type="domain" description="BRICHOS" evidence="3">
    <location>
        <begin position="48"/>
        <end position="141"/>
    </location>
</feature>
<organism evidence="4 5">
    <name type="scientific">Nycticryphes semicollaris</name>
    <dbReference type="NCBI Taxonomy" id="227226"/>
    <lineage>
        <taxon>Eukaryota</taxon>
        <taxon>Metazoa</taxon>
        <taxon>Chordata</taxon>
        <taxon>Craniata</taxon>
        <taxon>Vertebrata</taxon>
        <taxon>Euteleostomi</taxon>
        <taxon>Archelosauria</taxon>
        <taxon>Archosauria</taxon>
        <taxon>Dinosauria</taxon>
        <taxon>Saurischia</taxon>
        <taxon>Theropoda</taxon>
        <taxon>Coelurosauria</taxon>
        <taxon>Aves</taxon>
        <taxon>Neognathae</taxon>
        <taxon>Neoaves</taxon>
        <taxon>Charadriiformes</taxon>
        <taxon>Rostratulidae</taxon>
        <taxon>Nycticryphes</taxon>
    </lineage>
</organism>
<protein>
    <submittedName>
        <fullName evidence="4">GKN1 protein</fullName>
    </submittedName>
</protein>
<evidence type="ECO:0000313" key="5">
    <source>
        <dbReference type="Proteomes" id="UP000586634"/>
    </source>
</evidence>
<sequence length="155" mass="17303">MVTTVSALLGQIRKPKPSPPFISLKNQGHHGEHSHRSLTDTGLSTHSEEGSEDWKTVWDVTTGYVATKVFSKHTCIIANMDKRFLLEKPFPAPPQGHQVGGPHQLPPRMNRFIISRNRLQSLRPYGKRIQALCQGIPSYFAYPAAGESTTNSVWD</sequence>
<dbReference type="Proteomes" id="UP000586634">
    <property type="component" value="Unassembled WGS sequence"/>
</dbReference>
<keyword evidence="5" id="KW-1185">Reference proteome</keyword>
<dbReference type="InterPro" id="IPR051772">
    <property type="entry name" value="Gastrokine"/>
</dbReference>
<dbReference type="SMART" id="SM01039">
    <property type="entry name" value="BRICHOS"/>
    <property type="match status" value="1"/>
</dbReference>
<feature type="non-terminal residue" evidence="4">
    <location>
        <position position="155"/>
    </location>
</feature>
<accession>A0A7L1HKB1</accession>
<evidence type="ECO:0000259" key="3">
    <source>
        <dbReference type="PROSITE" id="PS50869"/>
    </source>
</evidence>
<dbReference type="AlphaFoldDB" id="A0A7L1HKB1"/>
<proteinExistence type="predicted"/>
<reference evidence="4 5" key="1">
    <citation type="submission" date="2019-09" db="EMBL/GenBank/DDBJ databases">
        <title>Bird 10,000 Genomes (B10K) Project - Family phase.</title>
        <authorList>
            <person name="Zhang G."/>
        </authorList>
    </citation>
    <scope>NUCLEOTIDE SEQUENCE [LARGE SCALE GENOMIC DNA]</scope>
    <source>
        <strain evidence="4">B10K-DU-002-14</strain>
        <tissue evidence="4">Muscle</tissue>
    </source>
</reference>
<dbReference type="Pfam" id="PF04089">
    <property type="entry name" value="BRICHOS"/>
    <property type="match status" value="1"/>
</dbReference>
<evidence type="ECO:0000256" key="2">
    <source>
        <dbReference type="SAM" id="MobiDB-lite"/>
    </source>
</evidence>
<feature type="non-terminal residue" evidence="4">
    <location>
        <position position="1"/>
    </location>
</feature>